<dbReference type="InterPro" id="IPR036388">
    <property type="entry name" value="WH-like_DNA-bd_sf"/>
</dbReference>
<protein>
    <submittedName>
        <fullName evidence="1">Uncharacterized protein</fullName>
    </submittedName>
</protein>
<name>A0A6N2VWU6_9FIRM</name>
<dbReference type="GO" id="GO:0006355">
    <property type="term" value="P:regulation of DNA-templated transcription"/>
    <property type="evidence" value="ECO:0007669"/>
    <property type="project" value="InterPro"/>
</dbReference>
<dbReference type="SUPFAM" id="SSF46894">
    <property type="entry name" value="C-terminal effector domain of the bipartite response regulators"/>
    <property type="match status" value="1"/>
</dbReference>
<reference evidence="1" key="1">
    <citation type="submission" date="2019-11" db="EMBL/GenBank/DDBJ databases">
        <authorList>
            <person name="Feng L."/>
        </authorList>
    </citation>
    <scope>NUCLEOTIDE SEQUENCE</scope>
    <source>
        <strain evidence="1">CnexileLFYP112</strain>
    </source>
</reference>
<organism evidence="1">
    <name type="scientific">[Clostridium] nexile</name>
    <dbReference type="NCBI Taxonomy" id="29361"/>
    <lineage>
        <taxon>Bacteria</taxon>
        <taxon>Bacillati</taxon>
        <taxon>Bacillota</taxon>
        <taxon>Clostridia</taxon>
        <taxon>Lachnospirales</taxon>
        <taxon>Lachnospiraceae</taxon>
        <taxon>Tyzzerella</taxon>
    </lineage>
</organism>
<dbReference type="GO" id="GO:0003677">
    <property type="term" value="F:DNA binding"/>
    <property type="evidence" value="ECO:0007669"/>
    <property type="project" value="InterPro"/>
</dbReference>
<dbReference type="AlphaFoldDB" id="A0A6N2VWU6"/>
<sequence length="107" mass="12299">MESEKRILESYKILQSVKATAKDTGYSWNRVLKTLSSNGYILSETHSEILNKFKAGRSAGDIAKEMNLNIKTVQSYLPRIRPVYGENISENALRIKRSREKRKSHNI</sequence>
<dbReference type="Gene3D" id="1.10.10.10">
    <property type="entry name" value="Winged helix-like DNA-binding domain superfamily/Winged helix DNA-binding domain"/>
    <property type="match status" value="1"/>
</dbReference>
<dbReference type="EMBL" id="CACRTG010000034">
    <property type="protein sequence ID" value="VYT33061.1"/>
    <property type="molecule type" value="Genomic_DNA"/>
</dbReference>
<gene>
    <name evidence="1" type="ORF">CNLFYP112_00544</name>
</gene>
<evidence type="ECO:0000313" key="1">
    <source>
        <dbReference type="EMBL" id="VYT33061.1"/>
    </source>
</evidence>
<accession>A0A6N2VWU6</accession>
<proteinExistence type="predicted"/>
<dbReference type="InterPro" id="IPR016032">
    <property type="entry name" value="Sig_transdc_resp-reg_C-effctor"/>
</dbReference>